<dbReference type="Gene3D" id="3.30.50.10">
    <property type="entry name" value="Erythroid Transcription Factor GATA-1, subunit A"/>
    <property type="match status" value="1"/>
</dbReference>
<evidence type="ECO:0000313" key="5">
    <source>
        <dbReference type="Proteomes" id="UP000193642"/>
    </source>
</evidence>
<sequence length="396" mass="44009">MDPFLASPFFQWQGNVVQAQGPDGDSSPQQLNTQAPQQNHPMHISLNHPLNGLALLTASPSMNAVTSMSQVQFWNPPGVDPVPQAFGDNSTQPVHPAQIPQFPNNYFEMRQPMSSEQQELLSSASNISESPERTPPTPTHPTHPPSNRQRRRRRHNLVPLTQEDLSKMDTAARKRAIKAERKRMRERNRDLVCNECGSTSTPLWRRSAIDPDSMLCNACGLHEKNHLKAQASDKKTLPLKVKESSPLVSPSKGDPNAMYPTSSPFTLLPLSQQVEHHSSNPTSFTDGQQQLIQQGERKYDQMYEPGPRNNSNSSSNEVGLLHPGLLYPTDLPFNPLQMPQQMSQQQMSQQMPSNKTNNQPAVFVDRTTTINAATSINGSTTATVSTGGPMRKRLYL</sequence>
<dbReference type="GO" id="GO:0006355">
    <property type="term" value="P:regulation of DNA-templated transcription"/>
    <property type="evidence" value="ECO:0007669"/>
    <property type="project" value="InterPro"/>
</dbReference>
<dbReference type="GO" id="GO:0043565">
    <property type="term" value="F:sequence-specific DNA binding"/>
    <property type="evidence" value="ECO:0007669"/>
    <property type="project" value="InterPro"/>
</dbReference>
<reference evidence="4 5" key="1">
    <citation type="submission" date="2016-07" db="EMBL/GenBank/DDBJ databases">
        <title>Pervasive Adenine N6-methylation of Active Genes in Fungi.</title>
        <authorList>
            <consortium name="DOE Joint Genome Institute"/>
            <person name="Mondo S.J."/>
            <person name="Dannebaum R.O."/>
            <person name="Kuo R.C."/>
            <person name="Labutti K."/>
            <person name="Haridas S."/>
            <person name="Kuo A."/>
            <person name="Salamov A."/>
            <person name="Ahrendt S.R."/>
            <person name="Lipzen A."/>
            <person name="Sullivan W."/>
            <person name="Andreopoulos W.B."/>
            <person name="Clum A."/>
            <person name="Lindquist E."/>
            <person name="Daum C."/>
            <person name="Ramamoorthy G.K."/>
            <person name="Gryganskyi A."/>
            <person name="Culley D."/>
            <person name="Magnuson J.K."/>
            <person name="James T.Y."/>
            <person name="O'Malley M.A."/>
            <person name="Stajich J.E."/>
            <person name="Spatafora J.W."/>
            <person name="Visel A."/>
            <person name="Grigoriev I.V."/>
        </authorList>
    </citation>
    <scope>NUCLEOTIDE SEQUENCE [LARGE SCALE GENOMIC DNA]</scope>
    <source>
        <strain evidence="4 5">JEL800</strain>
    </source>
</reference>
<feature type="compositionally biased region" description="Low complexity" evidence="2">
    <location>
        <begin position="114"/>
        <end position="123"/>
    </location>
</feature>
<evidence type="ECO:0000256" key="2">
    <source>
        <dbReference type="SAM" id="MobiDB-lite"/>
    </source>
</evidence>
<feature type="compositionally biased region" description="Polar residues" evidence="2">
    <location>
        <begin position="26"/>
        <end position="40"/>
    </location>
</feature>
<feature type="compositionally biased region" description="Pro residues" evidence="2">
    <location>
        <begin position="133"/>
        <end position="144"/>
    </location>
</feature>
<dbReference type="PROSITE" id="PS50114">
    <property type="entry name" value="GATA_ZN_FINGER_2"/>
    <property type="match status" value="1"/>
</dbReference>
<dbReference type="OrthoDB" id="10419968at2759"/>
<evidence type="ECO:0000256" key="1">
    <source>
        <dbReference type="PROSITE-ProRule" id="PRU00094"/>
    </source>
</evidence>
<feature type="region of interest" description="Disordered" evidence="2">
    <location>
        <begin position="81"/>
        <end position="101"/>
    </location>
</feature>
<dbReference type="CDD" id="cd00202">
    <property type="entry name" value="ZnF_GATA"/>
    <property type="match status" value="1"/>
</dbReference>
<organism evidence="4 5">
    <name type="scientific">Rhizoclosmatium globosum</name>
    <dbReference type="NCBI Taxonomy" id="329046"/>
    <lineage>
        <taxon>Eukaryota</taxon>
        <taxon>Fungi</taxon>
        <taxon>Fungi incertae sedis</taxon>
        <taxon>Chytridiomycota</taxon>
        <taxon>Chytridiomycota incertae sedis</taxon>
        <taxon>Chytridiomycetes</taxon>
        <taxon>Chytridiales</taxon>
        <taxon>Chytriomycetaceae</taxon>
        <taxon>Rhizoclosmatium</taxon>
    </lineage>
</organism>
<gene>
    <name evidence="4" type="ORF">BCR33DRAFT_501524</name>
</gene>
<dbReference type="AlphaFoldDB" id="A0A1Y2CVI6"/>
<dbReference type="Proteomes" id="UP000193642">
    <property type="component" value="Unassembled WGS sequence"/>
</dbReference>
<keyword evidence="1" id="KW-0479">Metal-binding</keyword>
<proteinExistence type="predicted"/>
<evidence type="ECO:0000313" key="4">
    <source>
        <dbReference type="EMBL" id="ORY51033.1"/>
    </source>
</evidence>
<dbReference type="SUPFAM" id="SSF57716">
    <property type="entry name" value="Glucocorticoid receptor-like (DNA-binding domain)"/>
    <property type="match status" value="1"/>
</dbReference>
<keyword evidence="1" id="KW-0862">Zinc</keyword>
<feature type="region of interest" description="Disordered" evidence="2">
    <location>
        <begin position="17"/>
        <end position="43"/>
    </location>
</feature>
<dbReference type="EMBL" id="MCGO01000006">
    <property type="protein sequence ID" value="ORY51033.1"/>
    <property type="molecule type" value="Genomic_DNA"/>
</dbReference>
<evidence type="ECO:0000259" key="3">
    <source>
        <dbReference type="PROSITE" id="PS50114"/>
    </source>
</evidence>
<feature type="domain" description="GATA-type" evidence="3">
    <location>
        <begin position="187"/>
        <end position="226"/>
    </location>
</feature>
<name>A0A1Y2CVI6_9FUNG</name>
<dbReference type="InterPro" id="IPR013088">
    <property type="entry name" value="Znf_NHR/GATA"/>
</dbReference>
<dbReference type="SMART" id="SM00401">
    <property type="entry name" value="ZnF_GATA"/>
    <property type="match status" value="1"/>
</dbReference>
<keyword evidence="1" id="KW-0863">Zinc-finger</keyword>
<dbReference type="PROSITE" id="PS00344">
    <property type="entry name" value="GATA_ZN_FINGER_1"/>
    <property type="match status" value="1"/>
</dbReference>
<feature type="region of interest" description="Disordered" evidence="2">
    <location>
        <begin position="113"/>
        <end position="162"/>
    </location>
</feature>
<accession>A0A1Y2CVI6</accession>
<dbReference type="Pfam" id="PF00320">
    <property type="entry name" value="GATA"/>
    <property type="match status" value="1"/>
</dbReference>
<feature type="region of interest" description="Disordered" evidence="2">
    <location>
        <begin position="230"/>
        <end position="264"/>
    </location>
</feature>
<keyword evidence="5" id="KW-1185">Reference proteome</keyword>
<feature type="compositionally biased region" description="Basic and acidic residues" evidence="2">
    <location>
        <begin position="230"/>
        <end position="243"/>
    </location>
</feature>
<dbReference type="GO" id="GO:0008270">
    <property type="term" value="F:zinc ion binding"/>
    <property type="evidence" value="ECO:0007669"/>
    <property type="project" value="UniProtKB-KW"/>
</dbReference>
<dbReference type="InterPro" id="IPR000679">
    <property type="entry name" value="Znf_GATA"/>
</dbReference>
<feature type="region of interest" description="Disordered" evidence="2">
    <location>
        <begin position="301"/>
        <end position="321"/>
    </location>
</feature>
<comment type="caution">
    <text evidence="4">The sequence shown here is derived from an EMBL/GenBank/DDBJ whole genome shotgun (WGS) entry which is preliminary data.</text>
</comment>
<dbReference type="STRING" id="329046.A0A1Y2CVI6"/>
<protein>
    <recommendedName>
        <fullName evidence="3">GATA-type domain-containing protein</fullName>
    </recommendedName>
</protein>